<dbReference type="AlphaFoldDB" id="A0A4C1VBA0"/>
<sequence>MRVPVVHSPSITPQPPSVSPLLFPSDILLRIYIPSQEVGNALVTPTESRVSMSSGKWGKLIGLTVRLPWQLLWKWLQKRISDFDLQNPPAADVVTAALMLKRNVAISPGAPGASRADLTSASRPGTRGRGAPRLARPAGGVAGGCGPCHWRNYRAAGLAQCHGPPTQGGPGPRGRELRNIFLTLYLRRQCFKSEELDLTKSIPELSDATPGTSVHPDPVQPQQGTSKNQSEPYFRVNNIEFSPYVTDKEELERYRYELADLKMEANSLAKEWSLNPEFSKTRQRKVNRHFDKLCEDERLQDPENQYTDQNTRGVLARMSENINATPSADASHGRRAILALAALPSAFHFTPTPRPTVCEMR</sequence>
<dbReference type="EMBL" id="BGZK01000296">
    <property type="protein sequence ID" value="GBP34885.1"/>
    <property type="molecule type" value="Genomic_DNA"/>
</dbReference>
<gene>
    <name evidence="3" type="ORF">EVAR_26474_1</name>
</gene>
<dbReference type="Proteomes" id="UP000299102">
    <property type="component" value="Unassembled WGS sequence"/>
</dbReference>
<feature type="compositionally biased region" description="Low complexity" evidence="2">
    <location>
        <begin position="121"/>
        <end position="138"/>
    </location>
</feature>
<keyword evidence="4" id="KW-1185">Reference proteome</keyword>
<protein>
    <submittedName>
        <fullName evidence="3">Uncharacterized protein</fullName>
    </submittedName>
</protein>
<accession>A0A4C1VBA0</accession>
<evidence type="ECO:0000313" key="3">
    <source>
        <dbReference type="EMBL" id="GBP34885.1"/>
    </source>
</evidence>
<feature type="region of interest" description="Disordered" evidence="2">
    <location>
        <begin position="110"/>
        <end position="138"/>
    </location>
</feature>
<feature type="coiled-coil region" evidence="1">
    <location>
        <begin position="244"/>
        <end position="271"/>
    </location>
</feature>
<proteinExistence type="predicted"/>
<comment type="caution">
    <text evidence="3">The sequence shown here is derived from an EMBL/GenBank/DDBJ whole genome shotgun (WGS) entry which is preliminary data.</text>
</comment>
<keyword evidence="1" id="KW-0175">Coiled coil</keyword>
<organism evidence="3 4">
    <name type="scientific">Eumeta variegata</name>
    <name type="common">Bagworm moth</name>
    <name type="synonym">Eumeta japonica</name>
    <dbReference type="NCBI Taxonomy" id="151549"/>
    <lineage>
        <taxon>Eukaryota</taxon>
        <taxon>Metazoa</taxon>
        <taxon>Ecdysozoa</taxon>
        <taxon>Arthropoda</taxon>
        <taxon>Hexapoda</taxon>
        <taxon>Insecta</taxon>
        <taxon>Pterygota</taxon>
        <taxon>Neoptera</taxon>
        <taxon>Endopterygota</taxon>
        <taxon>Lepidoptera</taxon>
        <taxon>Glossata</taxon>
        <taxon>Ditrysia</taxon>
        <taxon>Tineoidea</taxon>
        <taxon>Psychidae</taxon>
        <taxon>Oiketicinae</taxon>
        <taxon>Eumeta</taxon>
    </lineage>
</organism>
<name>A0A4C1VBA0_EUMVA</name>
<reference evidence="3 4" key="1">
    <citation type="journal article" date="2019" name="Commun. Biol.">
        <title>The bagworm genome reveals a unique fibroin gene that provides high tensile strength.</title>
        <authorList>
            <person name="Kono N."/>
            <person name="Nakamura H."/>
            <person name="Ohtoshi R."/>
            <person name="Tomita M."/>
            <person name="Numata K."/>
            <person name="Arakawa K."/>
        </authorList>
    </citation>
    <scope>NUCLEOTIDE SEQUENCE [LARGE SCALE GENOMIC DNA]</scope>
</reference>
<feature type="compositionally biased region" description="Polar residues" evidence="2">
    <location>
        <begin position="220"/>
        <end position="231"/>
    </location>
</feature>
<evidence type="ECO:0000256" key="1">
    <source>
        <dbReference type="SAM" id="Coils"/>
    </source>
</evidence>
<evidence type="ECO:0000313" key="4">
    <source>
        <dbReference type="Proteomes" id="UP000299102"/>
    </source>
</evidence>
<feature type="region of interest" description="Disordered" evidence="2">
    <location>
        <begin position="204"/>
        <end position="232"/>
    </location>
</feature>
<evidence type="ECO:0000256" key="2">
    <source>
        <dbReference type="SAM" id="MobiDB-lite"/>
    </source>
</evidence>